<keyword evidence="11" id="KW-0496">Mitochondrion</keyword>
<evidence type="ECO:0000256" key="2">
    <source>
        <dbReference type="ARBA" id="ARBA00004305"/>
    </source>
</evidence>
<evidence type="ECO:0000256" key="12">
    <source>
        <dbReference type="ARBA" id="ARBA00072755"/>
    </source>
</evidence>
<evidence type="ECO:0000259" key="14">
    <source>
        <dbReference type="Pfam" id="PF03372"/>
    </source>
</evidence>
<dbReference type="InterPro" id="IPR050410">
    <property type="entry name" value="CCR4/nocturin_mRNA_transcr"/>
</dbReference>
<organism evidence="16 17">
    <name type="scientific">Acanthoscelides obtectus</name>
    <name type="common">Bean weevil</name>
    <name type="synonym">Bruchus obtectus</name>
    <dbReference type="NCBI Taxonomy" id="200917"/>
    <lineage>
        <taxon>Eukaryota</taxon>
        <taxon>Metazoa</taxon>
        <taxon>Ecdysozoa</taxon>
        <taxon>Arthropoda</taxon>
        <taxon>Hexapoda</taxon>
        <taxon>Insecta</taxon>
        <taxon>Pterygota</taxon>
        <taxon>Neoptera</taxon>
        <taxon>Endopterygota</taxon>
        <taxon>Coleoptera</taxon>
        <taxon>Polyphaga</taxon>
        <taxon>Cucujiformia</taxon>
        <taxon>Chrysomeloidea</taxon>
        <taxon>Chrysomelidae</taxon>
        <taxon>Bruchinae</taxon>
        <taxon>Bruchini</taxon>
        <taxon>Acanthoscelides</taxon>
    </lineage>
</organism>
<gene>
    <name evidence="16" type="ORF">ACAOBT_LOCUS21616</name>
</gene>
<evidence type="ECO:0000313" key="17">
    <source>
        <dbReference type="Proteomes" id="UP001152888"/>
    </source>
</evidence>
<evidence type="ECO:0000259" key="15">
    <source>
        <dbReference type="Pfam" id="PF21171"/>
    </source>
</evidence>
<keyword evidence="3" id="KW-0597">Phosphoprotein</keyword>
<dbReference type="GO" id="GO:0006397">
    <property type="term" value="P:mRNA processing"/>
    <property type="evidence" value="ECO:0007669"/>
    <property type="project" value="UniProtKB-KW"/>
</dbReference>
<dbReference type="PANTHER" id="PTHR12121:SF37">
    <property type="entry name" value="2',5'-PHOSPHODIESTERASE 12"/>
    <property type="match status" value="1"/>
</dbReference>
<evidence type="ECO:0000256" key="1">
    <source>
        <dbReference type="ARBA" id="ARBA00001946"/>
    </source>
</evidence>
<dbReference type="GO" id="GO:0005759">
    <property type="term" value="C:mitochondrial matrix"/>
    <property type="evidence" value="ECO:0007669"/>
    <property type="project" value="UniProtKB-SubCell"/>
</dbReference>
<dbReference type="Pfam" id="PF03372">
    <property type="entry name" value="Exo_endo_phos"/>
    <property type="match status" value="1"/>
</dbReference>
<keyword evidence="5" id="KW-0540">Nuclease</keyword>
<reference evidence="16" key="1">
    <citation type="submission" date="2022-03" db="EMBL/GenBank/DDBJ databases">
        <authorList>
            <person name="Sayadi A."/>
        </authorList>
    </citation>
    <scope>NUCLEOTIDE SEQUENCE</scope>
</reference>
<dbReference type="GO" id="GO:0000288">
    <property type="term" value="P:nuclear-transcribed mRNA catabolic process, deadenylation-dependent decay"/>
    <property type="evidence" value="ECO:0007669"/>
    <property type="project" value="TreeGrafter"/>
</dbReference>
<dbReference type="PANTHER" id="PTHR12121">
    <property type="entry name" value="CARBON CATABOLITE REPRESSOR PROTEIN 4"/>
    <property type="match status" value="1"/>
</dbReference>
<keyword evidence="6" id="KW-0479">Metal-binding</keyword>
<dbReference type="SUPFAM" id="SSF56219">
    <property type="entry name" value="DNase I-like"/>
    <property type="match status" value="1"/>
</dbReference>
<evidence type="ECO:0000256" key="4">
    <source>
        <dbReference type="ARBA" id="ARBA00022664"/>
    </source>
</evidence>
<comment type="caution">
    <text evidence="16">The sequence shown here is derived from an EMBL/GenBank/DDBJ whole genome shotgun (WGS) entry which is preliminary data.</text>
</comment>
<evidence type="ECO:0000256" key="5">
    <source>
        <dbReference type="ARBA" id="ARBA00022722"/>
    </source>
</evidence>
<keyword evidence="7" id="KW-0378">Hydrolase</keyword>
<keyword evidence="9" id="KW-0460">Magnesium</keyword>
<dbReference type="Pfam" id="PF21171">
    <property type="entry name" value="PDE12-like_N"/>
    <property type="match status" value="1"/>
</dbReference>
<comment type="subcellular location">
    <subcellularLocation>
        <location evidence="2">Mitochondrion matrix</location>
    </subcellularLocation>
</comment>
<evidence type="ECO:0000256" key="7">
    <source>
        <dbReference type="ARBA" id="ARBA00022801"/>
    </source>
</evidence>
<comment type="cofactor">
    <cofactor evidence="1">
        <name>Mg(2+)</name>
        <dbReference type="ChEBI" id="CHEBI:18420"/>
    </cofactor>
</comment>
<dbReference type="GO" id="GO:0046872">
    <property type="term" value="F:metal ion binding"/>
    <property type="evidence" value="ECO:0007669"/>
    <property type="project" value="UniProtKB-KW"/>
</dbReference>
<evidence type="ECO:0000313" key="16">
    <source>
        <dbReference type="EMBL" id="CAH1993618.1"/>
    </source>
</evidence>
<dbReference type="FunFam" id="3.60.10.10:FF:000018">
    <property type="entry name" value="2',5'-phosphodiesterase 12"/>
    <property type="match status" value="1"/>
</dbReference>
<dbReference type="OrthoDB" id="412787at2759"/>
<evidence type="ECO:0000256" key="8">
    <source>
        <dbReference type="ARBA" id="ARBA00022839"/>
    </source>
</evidence>
<evidence type="ECO:0000256" key="11">
    <source>
        <dbReference type="ARBA" id="ARBA00023128"/>
    </source>
</evidence>
<keyword evidence="8" id="KW-0269">Exonuclease</keyword>
<evidence type="ECO:0000256" key="6">
    <source>
        <dbReference type="ARBA" id="ARBA00022723"/>
    </source>
</evidence>
<dbReference type="GO" id="GO:0004535">
    <property type="term" value="F:poly(A)-specific ribonuclease activity"/>
    <property type="evidence" value="ECO:0007669"/>
    <property type="project" value="UniProtKB-ARBA"/>
</dbReference>
<dbReference type="EMBL" id="CAKOFQ010007177">
    <property type="protein sequence ID" value="CAH1993618.1"/>
    <property type="molecule type" value="Genomic_DNA"/>
</dbReference>
<dbReference type="InterPro" id="IPR036691">
    <property type="entry name" value="Endo/exonu/phosph_ase_sf"/>
</dbReference>
<dbReference type="InterPro" id="IPR048821">
    <property type="entry name" value="PDE12-like_N"/>
</dbReference>
<evidence type="ECO:0000256" key="9">
    <source>
        <dbReference type="ARBA" id="ARBA00022842"/>
    </source>
</evidence>
<dbReference type="InterPro" id="IPR005135">
    <property type="entry name" value="Endo/exonuclease/phosphatase"/>
</dbReference>
<dbReference type="Proteomes" id="UP001152888">
    <property type="component" value="Unassembled WGS sequence"/>
</dbReference>
<proteinExistence type="predicted"/>
<dbReference type="AlphaFoldDB" id="A0A9P0LLG6"/>
<dbReference type="Gene3D" id="3.60.10.10">
    <property type="entry name" value="Endonuclease/exonuclease/phosphatase"/>
    <property type="match status" value="1"/>
</dbReference>
<sequence length="585" mass="67846">MVPFRFRNLLLNFNISRHMVIENTRYIHKYIFKMDKAYLRHLDDETFDFTFKYVNEELKVNRQFNLSRKSSETVEAFLQRVSANLEKVISKKNKKKKDTDTSTPHLNISLTVNNDDVDKSMFCYEIFRERSQISLRINETTYHVIVNSPWIYALALPACMMADFPVYPSKYDTTYTDKDKSQFLWSKSKNKQTWVHAGEGYIFHPTTEDIGHYLKLSCLPRNDRLEGPVAEAISSCVVEAGPGECPFERRHAFTKSRVEEKEFRVVTYNILADLYCDSDYTRQVLFPYCPPFALSIDYRKELILKEIIGYNADMIALQEVDRKVFKYDLEPTLSQLGYDGTLTTKGEEVAEGLAFFTFKKRFNLLRSAKIVFAEQLPKNPLYSSIWCEVQKNEQLMTRVLNRSTTMQVNLVISVEHDEMILVGNIHMYFHPDADHIRLLHGGMAILYLEDLVKKLRKENTDKRVSLILCGDFNSTPDCGIYKLYTTGDVSKDCIDYQSNKEEAIQNIEFKQELKLNSACGTPQYTNFTAGFANCLDYIYYDTDNLQVSQVVPLPSQEELTQNVALPSVVFPSDHIALISDLKWNQ</sequence>
<evidence type="ECO:0000256" key="3">
    <source>
        <dbReference type="ARBA" id="ARBA00022553"/>
    </source>
</evidence>
<evidence type="ECO:0000256" key="10">
    <source>
        <dbReference type="ARBA" id="ARBA00022946"/>
    </source>
</evidence>
<keyword evidence="17" id="KW-1185">Reference proteome</keyword>
<feature type="domain" description="2',5'-phosphodiesterase 12-like N-terminal" evidence="15">
    <location>
        <begin position="151"/>
        <end position="239"/>
    </location>
</feature>
<name>A0A9P0LLG6_ACAOB</name>
<protein>
    <recommendedName>
        <fullName evidence="12">2',5'-phosphodiesterase 12</fullName>
    </recommendedName>
    <alternativeName>
        <fullName evidence="13">Mitochondrial deadenylase</fullName>
    </alternativeName>
</protein>
<accession>A0A9P0LLG6</accession>
<evidence type="ECO:0000256" key="13">
    <source>
        <dbReference type="ARBA" id="ARBA00083541"/>
    </source>
</evidence>
<keyword evidence="10" id="KW-0809">Transit peptide</keyword>
<feature type="domain" description="Endonuclease/exonuclease/phosphatase" evidence="14">
    <location>
        <begin position="267"/>
        <end position="574"/>
    </location>
</feature>
<keyword evidence="4" id="KW-0507">mRNA processing</keyword>